<dbReference type="AlphaFoldDB" id="A0A5K7X8S0"/>
<dbReference type="Gene3D" id="2.60.40.10">
    <property type="entry name" value="Immunoglobulins"/>
    <property type="match status" value="1"/>
</dbReference>
<dbReference type="RefSeq" id="WP_152098807.1">
    <property type="nucleotide sequence ID" value="NZ_AP021861.1"/>
</dbReference>
<dbReference type="Gene3D" id="2.60.120.380">
    <property type="match status" value="2"/>
</dbReference>
<dbReference type="Proteomes" id="UP000326837">
    <property type="component" value="Chromosome"/>
</dbReference>
<feature type="signal peptide" evidence="2">
    <location>
        <begin position="1"/>
        <end position="22"/>
    </location>
</feature>
<sequence length="780" mass="83802">MTKSVGFIVAVCGIATATAVNAASPRLDHLQPQGGQRGTEVAVTLIGGRVGQEPQQVLFYDPGIELKSIERIDDNQAKATFAIAADCQPGIHGIRVRTATGLTNLRTFHVGTLPEINETEPNTEFEKPQPIALGSVVNGVITNEDVDYFVVEAKEGERISVEVEGLRLGRTFFDPAIAILDEERFEVAASDDAPLLLQDGFCSVIAPKTGKYIVEMRETSYRGDDASTYRLHVGKFPRPTVAFPGGGKPGEEVELKLLGDPLGEKVAKVKLPETPPLDFRFAAEDENGAAATGLPLRVVDLPNVVEAEPNHELDSATRGELPAAFCGVIGEAGDLDRFRFAAKKGEVWDMNIVAREIRSPLDAILRVRKASGEELAGSDDNAGRPDSYIRFTAPEDGEYVADVVDQLNQGGSTYAYRLEITKPRLAVDIVLEERSQFETTEVVVPQGGRAAVMVTANRAEFGGDLNVAFGALPEGVTHETVMLTGDYNRLPVLLKATPEAPLAGQLTTVTAELTDKSQPVLNRFRQQTWLIRGSNNVNVWSHYATQGAVAVAQPLPFSIKIVEPKAPLVQSGSKDLKVIAEKKDGFDGRIAVRMLYDPPGLSSHQGIGIEPGQTEAVIPLTTNPQAWPRDWKIIVVAEADVNGTVRTASEFATLKIAPQYLAMAYPTVATEQGKSLDYAIGITQATPFNGAAKVELVGLPPGVTTQPQEITKDSTEVKFPLQVAADARVGHHKQLYCVVTVMENDEPVVHTVGTGELRIDAPLPPPQTAQEGTPATGEAS</sequence>
<organism evidence="3 4">
    <name type="scientific">Lacipirellula parvula</name>
    <dbReference type="NCBI Taxonomy" id="2650471"/>
    <lineage>
        <taxon>Bacteria</taxon>
        <taxon>Pseudomonadati</taxon>
        <taxon>Planctomycetota</taxon>
        <taxon>Planctomycetia</taxon>
        <taxon>Pirellulales</taxon>
        <taxon>Lacipirellulaceae</taxon>
        <taxon>Lacipirellula</taxon>
    </lineage>
</organism>
<evidence type="ECO:0000256" key="1">
    <source>
        <dbReference type="SAM" id="MobiDB-lite"/>
    </source>
</evidence>
<evidence type="ECO:0000313" key="4">
    <source>
        <dbReference type="Proteomes" id="UP000326837"/>
    </source>
</evidence>
<feature type="region of interest" description="Disordered" evidence="1">
    <location>
        <begin position="760"/>
        <end position="780"/>
    </location>
</feature>
<name>A0A5K7X8S0_9BACT</name>
<gene>
    <name evidence="3" type="ORF">PLANPX_2540</name>
</gene>
<proteinExistence type="predicted"/>
<evidence type="ECO:0008006" key="5">
    <source>
        <dbReference type="Google" id="ProtNLM"/>
    </source>
</evidence>
<evidence type="ECO:0000313" key="3">
    <source>
        <dbReference type="EMBL" id="BBO32928.1"/>
    </source>
</evidence>
<reference evidence="4" key="1">
    <citation type="submission" date="2019-10" db="EMBL/GenBank/DDBJ databases">
        <title>Lacipirellula parvula gen. nov., sp. nov., representing a lineage of planctomycetes widespread in freshwater anoxic habitats, and description of the family Lacipirellulaceae.</title>
        <authorList>
            <person name="Dedysh S.N."/>
            <person name="Kulichevskaya I.S."/>
            <person name="Beletsky A.V."/>
            <person name="Rakitin A.L."/>
            <person name="Mardanov A.V."/>
            <person name="Ivanova A.A."/>
            <person name="Saltykova V.X."/>
            <person name="Rijpstra W.I.C."/>
            <person name="Sinninghe Damste J.S."/>
            <person name="Ravin N.V."/>
        </authorList>
    </citation>
    <scope>NUCLEOTIDE SEQUENCE [LARGE SCALE GENOMIC DNA]</scope>
    <source>
        <strain evidence="4">PX69</strain>
    </source>
</reference>
<evidence type="ECO:0000256" key="2">
    <source>
        <dbReference type="SAM" id="SignalP"/>
    </source>
</evidence>
<keyword evidence="2" id="KW-0732">Signal</keyword>
<accession>A0A5K7X8S0</accession>
<dbReference type="EMBL" id="AP021861">
    <property type="protein sequence ID" value="BBO32928.1"/>
    <property type="molecule type" value="Genomic_DNA"/>
</dbReference>
<feature type="chain" id="PRO_5024794144" description="Serine proteinase" evidence="2">
    <location>
        <begin position="23"/>
        <end position="780"/>
    </location>
</feature>
<dbReference type="InterPro" id="IPR013783">
    <property type="entry name" value="Ig-like_fold"/>
</dbReference>
<protein>
    <recommendedName>
        <fullName evidence="5">Serine proteinase</fullName>
    </recommendedName>
</protein>
<keyword evidence="4" id="KW-1185">Reference proteome</keyword>
<feature type="compositionally biased region" description="Polar residues" evidence="1">
    <location>
        <begin position="768"/>
        <end position="780"/>
    </location>
</feature>
<dbReference type="KEGG" id="lpav:PLANPX_2540"/>